<evidence type="ECO:0000259" key="6">
    <source>
        <dbReference type="PROSITE" id="PS51021"/>
    </source>
</evidence>
<dbReference type="SMART" id="SM00721">
    <property type="entry name" value="BAR"/>
    <property type="match status" value="1"/>
</dbReference>
<comment type="caution">
    <text evidence="7">The sequence shown here is derived from an EMBL/GenBank/DDBJ whole genome shotgun (WGS) entry which is preliminary data.</text>
</comment>
<feature type="coiled-coil region" evidence="3">
    <location>
        <begin position="165"/>
        <end position="192"/>
    </location>
</feature>
<dbReference type="PRINTS" id="PR01887">
    <property type="entry name" value="SPECTRNALPHA"/>
</dbReference>
<protein>
    <submittedName>
        <fullName evidence="7">Amphiphysin</fullName>
    </submittedName>
</protein>
<dbReference type="FunFam" id="2.30.30.40:FF:000072">
    <property type="entry name" value="Unconventional Myosin IB"/>
    <property type="match status" value="1"/>
</dbReference>
<dbReference type="PANTHER" id="PTHR47174">
    <property type="entry name" value="BRIDGING INTEGRATOR 3"/>
    <property type="match status" value="1"/>
</dbReference>
<dbReference type="Pfam" id="PF03114">
    <property type="entry name" value="BAR"/>
    <property type="match status" value="1"/>
</dbReference>
<dbReference type="PRINTS" id="PR00452">
    <property type="entry name" value="SH3DOMAIN"/>
</dbReference>
<keyword evidence="8" id="KW-1185">Reference proteome</keyword>
<keyword evidence="3" id="KW-0175">Coiled coil</keyword>
<gene>
    <name evidence="7" type="ORF">DASB73_002410</name>
</gene>
<evidence type="ECO:0000313" key="7">
    <source>
        <dbReference type="EMBL" id="GMM49283.1"/>
    </source>
</evidence>
<dbReference type="CDD" id="cd07599">
    <property type="entry name" value="BAR_Rvs167p"/>
    <property type="match status" value="1"/>
</dbReference>
<evidence type="ECO:0000256" key="4">
    <source>
        <dbReference type="SAM" id="MobiDB-lite"/>
    </source>
</evidence>
<dbReference type="InterPro" id="IPR027267">
    <property type="entry name" value="AH/BAR_dom_sf"/>
</dbReference>
<feature type="domain" description="SH3" evidence="5">
    <location>
        <begin position="374"/>
        <end position="433"/>
    </location>
</feature>
<feature type="domain" description="BAR" evidence="6">
    <location>
        <begin position="17"/>
        <end position="268"/>
    </location>
</feature>
<dbReference type="PROSITE" id="PS50002">
    <property type="entry name" value="SH3"/>
    <property type="match status" value="1"/>
</dbReference>
<feature type="compositionally biased region" description="Low complexity" evidence="4">
    <location>
        <begin position="287"/>
        <end position="297"/>
    </location>
</feature>
<dbReference type="GO" id="GO:0031097">
    <property type="term" value="C:medial cortex"/>
    <property type="evidence" value="ECO:0007669"/>
    <property type="project" value="TreeGrafter"/>
</dbReference>
<accession>A0AAV5RDT0</accession>
<dbReference type="GO" id="GO:1990528">
    <property type="term" value="C:Rvs161p-Rvs167p complex"/>
    <property type="evidence" value="ECO:0007669"/>
    <property type="project" value="TreeGrafter"/>
</dbReference>
<reference evidence="7 8" key="1">
    <citation type="journal article" date="2023" name="Elife">
        <title>Identification of key yeast species and microbe-microbe interactions impacting larval growth of Drosophila in the wild.</title>
        <authorList>
            <person name="Mure A."/>
            <person name="Sugiura Y."/>
            <person name="Maeda R."/>
            <person name="Honda K."/>
            <person name="Sakurai N."/>
            <person name="Takahashi Y."/>
            <person name="Watada M."/>
            <person name="Katoh T."/>
            <person name="Gotoh A."/>
            <person name="Gotoh Y."/>
            <person name="Taniguchi I."/>
            <person name="Nakamura K."/>
            <person name="Hayashi T."/>
            <person name="Katayama T."/>
            <person name="Uemura T."/>
            <person name="Hattori Y."/>
        </authorList>
    </citation>
    <scope>NUCLEOTIDE SEQUENCE [LARGE SCALE GENOMIC DNA]</scope>
    <source>
        <strain evidence="7 8">SB-73</strain>
    </source>
</reference>
<proteinExistence type="predicted"/>
<dbReference type="InterPro" id="IPR036028">
    <property type="entry name" value="SH3-like_dom_sf"/>
</dbReference>
<evidence type="ECO:0000256" key="3">
    <source>
        <dbReference type="SAM" id="Coils"/>
    </source>
</evidence>
<dbReference type="AlphaFoldDB" id="A0AAV5RDT0"/>
<feature type="region of interest" description="Disordered" evidence="4">
    <location>
        <begin position="280"/>
        <end position="378"/>
    </location>
</feature>
<dbReference type="GO" id="GO:0030479">
    <property type="term" value="C:actin cortical patch"/>
    <property type="evidence" value="ECO:0007669"/>
    <property type="project" value="TreeGrafter"/>
</dbReference>
<organism evidence="7 8">
    <name type="scientific">Starmerella bacillaris</name>
    <name type="common">Yeast</name>
    <name type="synonym">Candida zemplinina</name>
    <dbReference type="NCBI Taxonomy" id="1247836"/>
    <lineage>
        <taxon>Eukaryota</taxon>
        <taxon>Fungi</taxon>
        <taxon>Dikarya</taxon>
        <taxon>Ascomycota</taxon>
        <taxon>Saccharomycotina</taxon>
        <taxon>Dipodascomycetes</taxon>
        <taxon>Dipodascales</taxon>
        <taxon>Trichomonascaceae</taxon>
        <taxon>Starmerella</taxon>
    </lineage>
</organism>
<dbReference type="GO" id="GO:0043332">
    <property type="term" value="C:mating projection tip"/>
    <property type="evidence" value="ECO:0007669"/>
    <property type="project" value="TreeGrafter"/>
</dbReference>
<dbReference type="GO" id="GO:0097320">
    <property type="term" value="P:plasma membrane tubulation"/>
    <property type="evidence" value="ECO:0007669"/>
    <property type="project" value="TreeGrafter"/>
</dbReference>
<dbReference type="PROSITE" id="PS51021">
    <property type="entry name" value="BAR"/>
    <property type="match status" value="1"/>
</dbReference>
<dbReference type="SMART" id="SM00326">
    <property type="entry name" value="SH3"/>
    <property type="match status" value="1"/>
</dbReference>
<dbReference type="Gene3D" id="2.30.30.40">
    <property type="entry name" value="SH3 Domains"/>
    <property type="match status" value="1"/>
</dbReference>
<dbReference type="SUPFAM" id="SSF50044">
    <property type="entry name" value="SH3-domain"/>
    <property type="match status" value="1"/>
</dbReference>
<dbReference type="PANTHER" id="PTHR47174:SF2">
    <property type="entry name" value="SH3 DOMAIN SIGNALLING PROTEIN (AFU_ORTHOLOGUE AFUA_5G07670)"/>
    <property type="match status" value="1"/>
</dbReference>
<dbReference type="Gene3D" id="1.20.1270.60">
    <property type="entry name" value="Arfaptin homology (AH) domain/BAR domain"/>
    <property type="match status" value="1"/>
</dbReference>
<sequence>MSWKGFQKGVVRAPQVLKNNIGSHNEYKDPIIEDAESRFTSMENLTKRLHSESKRFWQSITDMLNHQLEFVKNIEQVYRPITGRPGGDAGDEDGHVEGINACEQYRNQLLQIQELIRPEHEMIETRILRPVDELLSLIKKSQKMFVKREHKLLDLERQTEALHKLQDKTERNPKQEEKLNKVENDYEMAKEQFSYYDELIKNELPKLFKLESEVIEPMFQSFYFMQLNIYYTMHTHMAESKIPYMDMETDIIESFMKKQGTTRQEVESIPIVQFNTNATSSFGAYPSGSRVSSGSKMSGDRFNDRSSTSSSTSAERPERERSDDNPPTYEQSNQLEGADAPPLPSRMGAVKSEKPKDEGTTPPPPPPRKPERHSAPSTCTALYDYEANNANELAIHKGDVIEILERGDSRDDWWLGRVNGKEGFFPGSYVDTN</sequence>
<evidence type="ECO:0000259" key="5">
    <source>
        <dbReference type="PROSITE" id="PS50002"/>
    </source>
</evidence>
<feature type="compositionally biased region" description="Basic and acidic residues" evidence="4">
    <location>
        <begin position="315"/>
        <end position="324"/>
    </location>
</feature>
<dbReference type="InterPro" id="IPR004148">
    <property type="entry name" value="BAR_dom"/>
</dbReference>
<dbReference type="SUPFAM" id="SSF103657">
    <property type="entry name" value="BAR/IMD domain-like"/>
    <property type="match status" value="1"/>
</dbReference>
<dbReference type="InterPro" id="IPR001452">
    <property type="entry name" value="SH3_domain"/>
</dbReference>
<evidence type="ECO:0000256" key="1">
    <source>
        <dbReference type="ARBA" id="ARBA00022443"/>
    </source>
</evidence>
<dbReference type="GO" id="GO:0008289">
    <property type="term" value="F:lipid binding"/>
    <property type="evidence" value="ECO:0007669"/>
    <property type="project" value="TreeGrafter"/>
</dbReference>
<evidence type="ECO:0000256" key="2">
    <source>
        <dbReference type="PROSITE-ProRule" id="PRU00192"/>
    </source>
</evidence>
<name>A0AAV5RDT0_STABA</name>
<dbReference type="EMBL" id="BTGC01000001">
    <property type="protein sequence ID" value="GMM49283.1"/>
    <property type="molecule type" value="Genomic_DNA"/>
</dbReference>
<dbReference type="GO" id="GO:0051666">
    <property type="term" value="P:actin cortical patch localization"/>
    <property type="evidence" value="ECO:0007669"/>
    <property type="project" value="InterPro"/>
</dbReference>
<dbReference type="Pfam" id="PF00018">
    <property type="entry name" value="SH3_1"/>
    <property type="match status" value="1"/>
</dbReference>
<dbReference type="InterPro" id="IPR046982">
    <property type="entry name" value="BIN3/RVS161-like"/>
</dbReference>
<evidence type="ECO:0000313" key="8">
    <source>
        <dbReference type="Proteomes" id="UP001362899"/>
    </source>
</evidence>
<keyword evidence="1 2" id="KW-0728">SH3 domain</keyword>
<feature type="compositionally biased region" description="Low complexity" evidence="4">
    <location>
        <begin position="305"/>
        <end position="314"/>
    </location>
</feature>
<dbReference type="Proteomes" id="UP001362899">
    <property type="component" value="Unassembled WGS sequence"/>
</dbReference>
<dbReference type="GO" id="GO:0006897">
    <property type="term" value="P:endocytosis"/>
    <property type="evidence" value="ECO:0007669"/>
    <property type="project" value="InterPro"/>
</dbReference>